<reference evidence="1 2" key="1">
    <citation type="submission" date="2016-05" db="EMBL/GenBank/DDBJ databases">
        <title>Genomic and physiological characterization of Planctopirus sp. isolated from fresh water lake.</title>
        <authorList>
            <person name="Subhash Y."/>
            <person name="Ramana C."/>
        </authorList>
    </citation>
    <scope>NUCLEOTIDE SEQUENCE [LARGE SCALE GENOMIC DNA]</scope>
    <source>
        <strain evidence="1 2">JC280</strain>
    </source>
</reference>
<name>A0A1C3E9W4_9PLAN</name>
<proteinExistence type="predicted"/>
<dbReference type="STRING" id="1841610.A6X21_06825"/>
<evidence type="ECO:0000313" key="1">
    <source>
        <dbReference type="EMBL" id="ODA30045.1"/>
    </source>
</evidence>
<dbReference type="AlphaFoldDB" id="A0A1C3E9W4"/>
<accession>A0A1C3E9W4</accession>
<keyword evidence="2" id="KW-1185">Reference proteome</keyword>
<organism evidence="1 2">
    <name type="scientific">Planctopirus hydrillae</name>
    <dbReference type="NCBI Taxonomy" id="1841610"/>
    <lineage>
        <taxon>Bacteria</taxon>
        <taxon>Pseudomonadati</taxon>
        <taxon>Planctomycetota</taxon>
        <taxon>Planctomycetia</taxon>
        <taxon>Planctomycetales</taxon>
        <taxon>Planctomycetaceae</taxon>
        <taxon>Planctopirus</taxon>
    </lineage>
</organism>
<evidence type="ECO:0000313" key="2">
    <source>
        <dbReference type="Proteomes" id="UP000094828"/>
    </source>
</evidence>
<dbReference type="Proteomes" id="UP000094828">
    <property type="component" value="Unassembled WGS sequence"/>
</dbReference>
<dbReference type="EMBL" id="LYDR01000116">
    <property type="protein sequence ID" value="ODA30045.1"/>
    <property type="molecule type" value="Genomic_DNA"/>
</dbReference>
<sequence length="90" mass="10662">MKNTLSSCQYPAVKTLKRWCQLDECHLKESFSILTIDSDRSLPAVSQFRGFREKVFPVDFHNRSPDEGIHRKIFQWSIRQKGFLRVFLTD</sequence>
<protein>
    <submittedName>
        <fullName evidence="1">Uncharacterized protein</fullName>
    </submittedName>
</protein>
<comment type="caution">
    <text evidence="1">The sequence shown here is derived from an EMBL/GenBank/DDBJ whole genome shotgun (WGS) entry which is preliminary data.</text>
</comment>
<gene>
    <name evidence="1" type="ORF">A6X21_06825</name>
</gene>